<dbReference type="GO" id="GO:0046872">
    <property type="term" value="F:metal ion binding"/>
    <property type="evidence" value="ECO:0007669"/>
    <property type="project" value="UniProtKB-KW"/>
</dbReference>
<feature type="binding site" evidence="15">
    <location>
        <position position="180"/>
    </location>
    <ligand>
        <name>Mg(2+)</name>
        <dbReference type="ChEBI" id="CHEBI:18420"/>
        <label>1</label>
        <note>catalytic</note>
    </ligand>
</feature>
<keyword evidence="12 16" id="KW-0472">Membrane</keyword>
<dbReference type="GO" id="GO:0016020">
    <property type="term" value="C:membrane"/>
    <property type="evidence" value="ECO:0007669"/>
    <property type="project" value="UniProtKB-SubCell"/>
</dbReference>
<evidence type="ECO:0000256" key="16">
    <source>
        <dbReference type="SAM" id="Phobius"/>
    </source>
</evidence>
<dbReference type="FunFam" id="3.30.540.10:FF:000012">
    <property type="entry name" value="Blast:Putative inositol monophosphatase 3"/>
    <property type="match status" value="1"/>
</dbReference>
<gene>
    <name evidence="17" type="ORF">P879_09825</name>
</gene>
<feature type="transmembrane region" description="Helical" evidence="16">
    <location>
        <begin position="32"/>
        <end position="49"/>
    </location>
</feature>
<comment type="pathway">
    <text evidence="4">Polyol metabolism; myo-inositol biosynthesis; myo-inositol from D-glucose 6-phosphate: step 2/2.</text>
</comment>
<feature type="binding site" evidence="15">
    <location>
        <position position="309"/>
    </location>
    <ligand>
        <name>Mg(2+)</name>
        <dbReference type="ChEBI" id="CHEBI:18420"/>
        <label>1</label>
        <note>catalytic</note>
    </ligand>
</feature>
<dbReference type="GO" id="GO:0052834">
    <property type="term" value="F:inositol monophosphate phosphatase activity"/>
    <property type="evidence" value="ECO:0007669"/>
    <property type="project" value="UniProtKB-EC"/>
</dbReference>
<comment type="subcellular location">
    <subcellularLocation>
        <location evidence="3">Membrane</location>
        <topology evidence="3">Single-pass membrane protein</topology>
    </subcellularLocation>
</comment>
<accession>A0A8T0D9C4</accession>
<feature type="binding site" evidence="15">
    <location>
        <position position="179"/>
    </location>
    <ligand>
        <name>Mg(2+)</name>
        <dbReference type="ChEBI" id="CHEBI:18420"/>
        <label>1</label>
        <note>catalytic</note>
    </ligand>
</feature>
<protein>
    <recommendedName>
        <fullName evidence="6">inositol-phosphate phosphatase</fullName>
        <ecNumber evidence="6">3.1.3.25</ecNumber>
    </recommendedName>
    <alternativeName>
        <fullName evidence="14">Inositol-1(or 4)-monophosphatase 3</fullName>
    </alternativeName>
    <alternativeName>
        <fullName evidence="13">Myo-inositol monophosphatase A3</fullName>
    </alternativeName>
</protein>
<evidence type="ECO:0000256" key="8">
    <source>
        <dbReference type="ARBA" id="ARBA00022723"/>
    </source>
</evidence>
<evidence type="ECO:0000313" key="18">
    <source>
        <dbReference type="Proteomes" id="UP000699462"/>
    </source>
</evidence>
<evidence type="ECO:0000256" key="10">
    <source>
        <dbReference type="ARBA" id="ARBA00022842"/>
    </source>
</evidence>
<evidence type="ECO:0000256" key="4">
    <source>
        <dbReference type="ARBA" id="ARBA00005152"/>
    </source>
</evidence>
<comment type="catalytic activity">
    <reaction evidence="1">
        <text>a myo-inositol phosphate + H2O = myo-inositol + phosphate</text>
        <dbReference type="Rhea" id="RHEA:24056"/>
        <dbReference type="ChEBI" id="CHEBI:15377"/>
        <dbReference type="ChEBI" id="CHEBI:17268"/>
        <dbReference type="ChEBI" id="CHEBI:43474"/>
        <dbReference type="ChEBI" id="CHEBI:84139"/>
        <dbReference type="EC" id="3.1.3.25"/>
    </reaction>
</comment>
<evidence type="ECO:0000256" key="11">
    <source>
        <dbReference type="ARBA" id="ARBA00022989"/>
    </source>
</evidence>
<dbReference type="Pfam" id="PF00459">
    <property type="entry name" value="Inositol_P"/>
    <property type="match status" value="1"/>
</dbReference>
<evidence type="ECO:0000256" key="6">
    <source>
        <dbReference type="ARBA" id="ARBA00013106"/>
    </source>
</evidence>
<feature type="binding site" evidence="15">
    <location>
        <position position="177"/>
    </location>
    <ligand>
        <name>Mg(2+)</name>
        <dbReference type="ChEBI" id="CHEBI:18420"/>
        <label>1</label>
        <note>catalytic</note>
    </ligand>
</feature>
<dbReference type="Gene3D" id="3.40.190.80">
    <property type="match status" value="1"/>
</dbReference>
<dbReference type="EC" id="3.1.3.25" evidence="6"/>
<keyword evidence="10 15" id="KW-0460">Magnesium</keyword>
<sequence>MLFQDSAEPHFRTNYASQLLFLDMAVFRLNKQGWLVVLISVAVFLLYYFSDRHSVTRLRGDVVNVRKLLIQCVHLSEDSGSVIKSAYKSSALNTRVKDPAGGPKNELLTDIDLKSHQVLAYGIGNAFPGVKIISEEHPPLSVNDPNPVRAQFHSDVESRLQDSEFFVPASELAVWIDPLDATQELTEGLLEYVTVMICVALRGFPIIGVIHQPFLNRTYWAWHGHGISTDVVVALANATKIPAPTDGQPLVITHSRSHLDEKDTKLVADAFAPQPVRLLPAGGSGFKVLSLISGQAKLYIHPSSTRRWDICAAQAVLEAVGGRMTGLDGSRLSYEGHMPAQVPRSTGLYAASSVTLHSQWNDKVTQLASQLSKST</sequence>
<reference evidence="17 18" key="1">
    <citation type="submission" date="2019-07" db="EMBL/GenBank/DDBJ databases">
        <title>Annotation for the trematode Paragonimus westermani.</title>
        <authorList>
            <person name="Choi Y.-J."/>
        </authorList>
    </citation>
    <scope>NUCLEOTIDE SEQUENCE [LARGE SCALE GENOMIC DNA]</scope>
    <source>
        <strain evidence="17">180907_Pwestermani</strain>
    </source>
</reference>
<dbReference type="PANTHER" id="PTHR43028:SF4">
    <property type="entry name" value="INOSITOL MONOPHOSPHATASE 3"/>
    <property type="match status" value="1"/>
</dbReference>
<keyword evidence="11 16" id="KW-1133">Transmembrane helix</keyword>
<dbReference type="OrthoDB" id="74460at2759"/>
<dbReference type="EMBL" id="JTDF01012094">
    <property type="protein sequence ID" value="KAF8563368.1"/>
    <property type="molecule type" value="Genomic_DNA"/>
</dbReference>
<keyword evidence="7 16" id="KW-0812">Transmembrane</keyword>
<evidence type="ECO:0000313" key="17">
    <source>
        <dbReference type="EMBL" id="KAF8563368.1"/>
    </source>
</evidence>
<dbReference type="GO" id="GO:0008254">
    <property type="term" value="F:3'-nucleotidase activity"/>
    <property type="evidence" value="ECO:0007669"/>
    <property type="project" value="TreeGrafter"/>
</dbReference>
<evidence type="ECO:0000256" key="1">
    <source>
        <dbReference type="ARBA" id="ARBA00001033"/>
    </source>
</evidence>
<evidence type="ECO:0000256" key="14">
    <source>
        <dbReference type="ARBA" id="ARBA00042949"/>
    </source>
</evidence>
<name>A0A8T0D9C4_9TREM</name>
<keyword evidence="9" id="KW-0378">Hydrolase</keyword>
<dbReference type="GO" id="GO:0005737">
    <property type="term" value="C:cytoplasm"/>
    <property type="evidence" value="ECO:0007669"/>
    <property type="project" value="UniProtKB-ARBA"/>
</dbReference>
<evidence type="ECO:0000256" key="3">
    <source>
        <dbReference type="ARBA" id="ARBA00004167"/>
    </source>
</evidence>
<dbReference type="Gene3D" id="3.30.540.10">
    <property type="entry name" value="Fructose-1,6-Bisphosphatase, subunit A, domain 1"/>
    <property type="match status" value="1"/>
</dbReference>
<keyword evidence="8 15" id="KW-0479">Metal-binding</keyword>
<comment type="cofactor">
    <cofactor evidence="2 15">
        <name>Mg(2+)</name>
        <dbReference type="ChEBI" id="CHEBI:18420"/>
    </cofactor>
</comment>
<dbReference type="GO" id="GO:0012505">
    <property type="term" value="C:endomembrane system"/>
    <property type="evidence" value="ECO:0007669"/>
    <property type="project" value="TreeGrafter"/>
</dbReference>
<dbReference type="InterPro" id="IPR000760">
    <property type="entry name" value="Inositol_monophosphatase-like"/>
</dbReference>
<evidence type="ECO:0000256" key="2">
    <source>
        <dbReference type="ARBA" id="ARBA00001946"/>
    </source>
</evidence>
<evidence type="ECO:0000256" key="5">
    <source>
        <dbReference type="ARBA" id="ARBA00009759"/>
    </source>
</evidence>
<evidence type="ECO:0000256" key="12">
    <source>
        <dbReference type="ARBA" id="ARBA00023136"/>
    </source>
</evidence>
<comment type="similarity">
    <text evidence="5">Belongs to the inositol monophosphatase superfamily.</text>
</comment>
<keyword evidence="18" id="KW-1185">Reference proteome</keyword>
<evidence type="ECO:0000256" key="13">
    <source>
        <dbReference type="ARBA" id="ARBA00042119"/>
    </source>
</evidence>
<comment type="caution">
    <text evidence="17">The sequence shown here is derived from an EMBL/GenBank/DDBJ whole genome shotgun (WGS) entry which is preliminary data.</text>
</comment>
<dbReference type="SUPFAM" id="SSF56655">
    <property type="entry name" value="Carbohydrate phosphatase"/>
    <property type="match status" value="1"/>
</dbReference>
<dbReference type="AlphaFoldDB" id="A0A8T0D9C4"/>
<dbReference type="PANTHER" id="PTHR43028">
    <property type="entry name" value="3'(2'),5'-BISPHOSPHATE NUCLEOTIDASE 1"/>
    <property type="match status" value="1"/>
</dbReference>
<dbReference type="InterPro" id="IPR020550">
    <property type="entry name" value="Inositol_monophosphatase_CS"/>
</dbReference>
<dbReference type="Proteomes" id="UP000699462">
    <property type="component" value="Unassembled WGS sequence"/>
</dbReference>
<evidence type="ECO:0000256" key="9">
    <source>
        <dbReference type="ARBA" id="ARBA00022801"/>
    </source>
</evidence>
<dbReference type="InterPro" id="IPR050725">
    <property type="entry name" value="CysQ/Inositol_MonoPase"/>
</dbReference>
<dbReference type="GO" id="GO:0046854">
    <property type="term" value="P:phosphatidylinositol phosphate biosynthetic process"/>
    <property type="evidence" value="ECO:0007669"/>
    <property type="project" value="InterPro"/>
</dbReference>
<feature type="binding site" evidence="15">
    <location>
        <position position="135"/>
    </location>
    <ligand>
        <name>Mg(2+)</name>
        <dbReference type="ChEBI" id="CHEBI:18420"/>
        <label>1</label>
        <note>catalytic</note>
    </ligand>
</feature>
<evidence type="ECO:0000256" key="15">
    <source>
        <dbReference type="PIRSR" id="PIRSR600760-2"/>
    </source>
</evidence>
<organism evidence="17 18">
    <name type="scientific">Paragonimus westermani</name>
    <dbReference type="NCBI Taxonomy" id="34504"/>
    <lineage>
        <taxon>Eukaryota</taxon>
        <taxon>Metazoa</taxon>
        <taxon>Spiralia</taxon>
        <taxon>Lophotrochozoa</taxon>
        <taxon>Platyhelminthes</taxon>
        <taxon>Trematoda</taxon>
        <taxon>Digenea</taxon>
        <taxon>Plagiorchiida</taxon>
        <taxon>Troglotremata</taxon>
        <taxon>Troglotrematidae</taxon>
        <taxon>Paragonimus</taxon>
    </lineage>
</organism>
<dbReference type="PROSITE" id="PS00630">
    <property type="entry name" value="IMP_2"/>
    <property type="match status" value="1"/>
</dbReference>
<proteinExistence type="inferred from homology"/>
<evidence type="ECO:0000256" key="7">
    <source>
        <dbReference type="ARBA" id="ARBA00022692"/>
    </source>
</evidence>